<dbReference type="OrthoDB" id="2937383at2759"/>
<sequence length="118" mass="13263">MTGPPTEARMMTWRIYVPARESVLDRDAPRRVSIAHVQVDALVMETSFGLDLTTNPRILFEALALSIELGVLVTIQVAHQKTPMMYPSKRNVYYDSGEILFLSTDGKGRTEVAFVFES</sequence>
<dbReference type="Proteomes" id="UP000724874">
    <property type="component" value="Unassembled WGS sequence"/>
</dbReference>
<gene>
    <name evidence="1" type="ORF">CPB84DRAFT_1746026</name>
</gene>
<accession>A0A9P5TQ39</accession>
<keyword evidence="2" id="KW-1185">Reference proteome</keyword>
<dbReference type="AlphaFoldDB" id="A0A9P5TQ39"/>
<comment type="caution">
    <text evidence="1">The sequence shown here is derived from an EMBL/GenBank/DDBJ whole genome shotgun (WGS) entry which is preliminary data.</text>
</comment>
<organism evidence="1 2">
    <name type="scientific">Gymnopilus junonius</name>
    <name type="common">Spectacular rustgill mushroom</name>
    <name type="synonym">Gymnopilus spectabilis subsp. junonius</name>
    <dbReference type="NCBI Taxonomy" id="109634"/>
    <lineage>
        <taxon>Eukaryota</taxon>
        <taxon>Fungi</taxon>
        <taxon>Dikarya</taxon>
        <taxon>Basidiomycota</taxon>
        <taxon>Agaricomycotina</taxon>
        <taxon>Agaricomycetes</taxon>
        <taxon>Agaricomycetidae</taxon>
        <taxon>Agaricales</taxon>
        <taxon>Agaricineae</taxon>
        <taxon>Hymenogastraceae</taxon>
        <taxon>Gymnopilus</taxon>
    </lineage>
</organism>
<protein>
    <submittedName>
        <fullName evidence="1">Uncharacterized protein</fullName>
    </submittedName>
</protein>
<reference evidence="1" key="1">
    <citation type="submission" date="2020-11" db="EMBL/GenBank/DDBJ databases">
        <authorList>
            <consortium name="DOE Joint Genome Institute"/>
            <person name="Ahrendt S."/>
            <person name="Riley R."/>
            <person name="Andreopoulos W."/>
            <person name="LaButti K."/>
            <person name="Pangilinan J."/>
            <person name="Ruiz-duenas F.J."/>
            <person name="Barrasa J.M."/>
            <person name="Sanchez-Garcia M."/>
            <person name="Camarero S."/>
            <person name="Miyauchi S."/>
            <person name="Serrano A."/>
            <person name="Linde D."/>
            <person name="Babiker R."/>
            <person name="Drula E."/>
            <person name="Ayuso-Fernandez I."/>
            <person name="Pacheco R."/>
            <person name="Padilla G."/>
            <person name="Ferreira P."/>
            <person name="Barriuso J."/>
            <person name="Kellner H."/>
            <person name="Castanera R."/>
            <person name="Alfaro M."/>
            <person name="Ramirez L."/>
            <person name="Pisabarro A.G."/>
            <person name="Kuo A."/>
            <person name="Tritt A."/>
            <person name="Lipzen A."/>
            <person name="He G."/>
            <person name="Yan M."/>
            <person name="Ng V."/>
            <person name="Cullen D."/>
            <person name="Martin F."/>
            <person name="Rosso M.-N."/>
            <person name="Henrissat B."/>
            <person name="Hibbett D."/>
            <person name="Martinez A.T."/>
            <person name="Grigoriev I.V."/>
        </authorList>
    </citation>
    <scope>NUCLEOTIDE SEQUENCE</scope>
    <source>
        <strain evidence="1">AH 44721</strain>
    </source>
</reference>
<proteinExistence type="predicted"/>
<evidence type="ECO:0000313" key="2">
    <source>
        <dbReference type="Proteomes" id="UP000724874"/>
    </source>
</evidence>
<dbReference type="EMBL" id="JADNYJ010000028">
    <property type="protein sequence ID" value="KAF8903919.1"/>
    <property type="molecule type" value="Genomic_DNA"/>
</dbReference>
<name>A0A9P5TQ39_GYMJU</name>
<evidence type="ECO:0000313" key="1">
    <source>
        <dbReference type="EMBL" id="KAF8903919.1"/>
    </source>
</evidence>